<proteinExistence type="predicted"/>
<dbReference type="OrthoDB" id="1932081at2759"/>
<reference evidence="4" key="1">
    <citation type="submission" date="2016-06" db="EMBL/GenBank/DDBJ databases">
        <title>Parallel loss of symbiosis genes in relatives of nitrogen-fixing non-legume Parasponia.</title>
        <authorList>
            <person name="Van Velzen R."/>
            <person name="Holmer R."/>
            <person name="Bu F."/>
            <person name="Rutten L."/>
            <person name="Van Zeijl A."/>
            <person name="Liu W."/>
            <person name="Santuari L."/>
            <person name="Cao Q."/>
            <person name="Sharma T."/>
            <person name="Shen D."/>
            <person name="Roswanjaya Y."/>
            <person name="Wardhani T."/>
            <person name="Kalhor M.S."/>
            <person name="Jansen J."/>
            <person name="Van den Hoogen J."/>
            <person name="Gungor B."/>
            <person name="Hartog M."/>
            <person name="Hontelez J."/>
            <person name="Verver J."/>
            <person name="Yang W.-C."/>
            <person name="Schijlen E."/>
            <person name="Repin R."/>
            <person name="Schilthuizen M."/>
            <person name="Schranz E."/>
            <person name="Heidstra R."/>
            <person name="Miyata K."/>
            <person name="Fedorova E."/>
            <person name="Kohlen W."/>
            <person name="Bisseling T."/>
            <person name="Smit S."/>
            <person name="Geurts R."/>
        </authorList>
    </citation>
    <scope>NUCLEOTIDE SEQUENCE [LARGE SCALE GENOMIC DNA]</scope>
    <source>
        <strain evidence="4">cv. WU1-14</strain>
    </source>
</reference>
<dbReference type="GO" id="GO:0004623">
    <property type="term" value="F:phospholipase A2 activity"/>
    <property type="evidence" value="ECO:0007669"/>
    <property type="project" value="InterPro"/>
</dbReference>
<accession>A0A2P5E1U1</accession>
<dbReference type="Proteomes" id="UP000237105">
    <property type="component" value="Unassembled WGS sequence"/>
</dbReference>
<name>A0A2P5E1U1_PARAD</name>
<keyword evidence="2" id="KW-0964">Secreted</keyword>
<dbReference type="Gene3D" id="1.20.90.10">
    <property type="entry name" value="Phospholipase A2 domain"/>
    <property type="match status" value="1"/>
</dbReference>
<dbReference type="GO" id="GO:0005576">
    <property type="term" value="C:extracellular region"/>
    <property type="evidence" value="ECO:0007669"/>
    <property type="project" value="UniProtKB-SubCell"/>
</dbReference>
<keyword evidence="4" id="KW-1185">Reference proteome</keyword>
<sequence length="97" mass="10563">MLSDSEKSGCPGEKPCDGLDACCMVHDACVDKKGYLSEECNQNLLNCVKKFKKSGGQNQTFKGNKCNVKKVIRDISLVMKVALLAGGSLPDRHHVHI</sequence>
<organism evidence="3 4">
    <name type="scientific">Parasponia andersonii</name>
    <name type="common">Sponia andersonii</name>
    <dbReference type="NCBI Taxonomy" id="3476"/>
    <lineage>
        <taxon>Eukaryota</taxon>
        <taxon>Viridiplantae</taxon>
        <taxon>Streptophyta</taxon>
        <taxon>Embryophyta</taxon>
        <taxon>Tracheophyta</taxon>
        <taxon>Spermatophyta</taxon>
        <taxon>Magnoliopsida</taxon>
        <taxon>eudicotyledons</taxon>
        <taxon>Gunneridae</taxon>
        <taxon>Pentapetalae</taxon>
        <taxon>rosids</taxon>
        <taxon>fabids</taxon>
        <taxon>Rosales</taxon>
        <taxon>Cannabaceae</taxon>
        <taxon>Parasponia</taxon>
    </lineage>
</organism>
<comment type="caution">
    <text evidence="3">The sequence shown here is derived from an EMBL/GenBank/DDBJ whole genome shotgun (WGS) entry which is preliminary data.</text>
</comment>
<protein>
    <submittedName>
        <fullName evidence="3">Phospholipase A</fullName>
    </submittedName>
</protein>
<dbReference type="GO" id="GO:0050482">
    <property type="term" value="P:arachidonate secretion"/>
    <property type="evidence" value="ECO:0007669"/>
    <property type="project" value="InterPro"/>
</dbReference>
<gene>
    <name evidence="3" type="ORF">PanWU01x14_012400</name>
</gene>
<dbReference type="GO" id="GO:0006644">
    <property type="term" value="P:phospholipid metabolic process"/>
    <property type="evidence" value="ECO:0007669"/>
    <property type="project" value="InterPro"/>
</dbReference>
<evidence type="ECO:0000256" key="2">
    <source>
        <dbReference type="ARBA" id="ARBA00022525"/>
    </source>
</evidence>
<comment type="subcellular location">
    <subcellularLocation>
        <location evidence="1">Secreted</location>
    </subcellularLocation>
</comment>
<dbReference type="AlphaFoldDB" id="A0A2P5E1U1"/>
<dbReference type="PROSITE" id="PS00118">
    <property type="entry name" value="PA2_HIS"/>
    <property type="match status" value="1"/>
</dbReference>
<dbReference type="STRING" id="3476.A0A2P5E1U1"/>
<evidence type="ECO:0000313" key="3">
    <source>
        <dbReference type="EMBL" id="PON79505.1"/>
    </source>
</evidence>
<evidence type="ECO:0000256" key="1">
    <source>
        <dbReference type="ARBA" id="ARBA00004613"/>
    </source>
</evidence>
<evidence type="ECO:0000313" key="4">
    <source>
        <dbReference type="Proteomes" id="UP000237105"/>
    </source>
</evidence>
<dbReference type="InterPro" id="IPR033113">
    <property type="entry name" value="PLA2_histidine"/>
</dbReference>
<dbReference type="SUPFAM" id="SSF48619">
    <property type="entry name" value="Phospholipase A2, PLA2"/>
    <property type="match status" value="1"/>
</dbReference>
<dbReference type="InterPro" id="IPR036444">
    <property type="entry name" value="PLipase_A2_dom_sf"/>
</dbReference>
<dbReference type="EMBL" id="JXTB01000004">
    <property type="protein sequence ID" value="PON79505.1"/>
    <property type="molecule type" value="Genomic_DNA"/>
</dbReference>